<dbReference type="GO" id="GO:0006508">
    <property type="term" value="P:proteolysis"/>
    <property type="evidence" value="ECO:0007669"/>
    <property type="project" value="UniProtKB-KW"/>
</dbReference>
<dbReference type="InterPro" id="IPR041588">
    <property type="entry name" value="Integrase_H2C2"/>
</dbReference>
<evidence type="ECO:0000256" key="5">
    <source>
        <dbReference type="ARBA" id="ARBA00022722"/>
    </source>
</evidence>
<dbReference type="GO" id="GO:0003723">
    <property type="term" value="F:RNA binding"/>
    <property type="evidence" value="ECO:0007669"/>
    <property type="project" value="UniProtKB-KW"/>
</dbReference>
<keyword evidence="10" id="KW-0460">Magnesium</keyword>
<dbReference type="SUPFAM" id="SSF56672">
    <property type="entry name" value="DNA/RNA polymerases"/>
    <property type="match status" value="1"/>
</dbReference>
<evidence type="ECO:0000256" key="13">
    <source>
        <dbReference type="ARBA" id="ARBA00022918"/>
    </source>
</evidence>
<dbReference type="Pfam" id="PF17921">
    <property type="entry name" value="Integrase_H2C2"/>
    <property type="match status" value="1"/>
</dbReference>
<dbReference type="InterPro" id="IPR056924">
    <property type="entry name" value="SH3_Tf2-1"/>
</dbReference>
<evidence type="ECO:0000256" key="1">
    <source>
        <dbReference type="ARBA" id="ARBA00011353"/>
    </source>
</evidence>
<evidence type="ECO:0000256" key="14">
    <source>
        <dbReference type="ARBA" id="ARBA00022932"/>
    </source>
</evidence>
<reference evidence="21 22" key="1">
    <citation type="journal article" date="2011" name="PLoS Pathog.">
        <title>Genomic and proteomic analyses of the fungus Arthrobotrys oligospora provide insights into nematode-trap formation.</title>
        <authorList>
            <person name="Yang J."/>
            <person name="Wang L."/>
            <person name="Ji X."/>
            <person name="Feng Y."/>
            <person name="Li X."/>
            <person name="Zou C."/>
            <person name="Xu J."/>
            <person name="Ren Y."/>
            <person name="Mi Q."/>
            <person name="Wu J."/>
            <person name="Liu S."/>
            <person name="Liu Y."/>
            <person name="Huang X."/>
            <person name="Wang H."/>
            <person name="Niu X."/>
            <person name="Li J."/>
            <person name="Liang L."/>
            <person name="Luo Y."/>
            <person name="Ji K."/>
            <person name="Zhou W."/>
            <person name="Yu Z."/>
            <person name="Li G."/>
            <person name="Liu Y."/>
            <person name="Li L."/>
            <person name="Qiao M."/>
            <person name="Feng L."/>
            <person name="Zhang K.-Q."/>
        </authorList>
    </citation>
    <scope>NUCLEOTIDE SEQUENCE [LARGE SCALE GENOMIC DNA]</scope>
    <source>
        <strain evidence="22">ATCC 24927 / CBS 115.81 / DSM 1491</strain>
    </source>
</reference>
<evidence type="ECO:0000256" key="9">
    <source>
        <dbReference type="ARBA" id="ARBA00022801"/>
    </source>
</evidence>
<keyword evidence="17" id="KW-0511">Multifunctional enzyme</keyword>
<dbReference type="Gene3D" id="2.40.70.10">
    <property type="entry name" value="Acid Proteases"/>
    <property type="match status" value="1"/>
</dbReference>
<accession>G1XSP2</accession>
<dbReference type="CDD" id="cd01647">
    <property type="entry name" value="RT_LTR"/>
    <property type="match status" value="1"/>
</dbReference>
<evidence type="ECO:0000256" key="6">
    <source>
        <dbReference type="ARBA" id="ARBA00022723"/>
    </source>
</evidence>
<proteinExistence type="predicted"/>
<dbReference type="FunFam" id="1.10.340.70:FF:000001">
    <property type="entry name" value="Retrovirus-related Pol polyprotein from transposon gypsy-like Protein"/>
    <property type="match status" value="1"/>
</dbReference>
<dbReference type="Pfam" id="PF24626">
    <property type="entry name" value="SH3_Tf2-1"/>
    <property type="match status" value="1"/>
</dbReference>
<evidence type="ECO:0000256" key="11">
    <source>
        <dbReference type="ARBA" id="ARBA00022884"/>
    </source>
</evidence>
<evidence type="ECO:0000256" key="8">
    <source>
        <dbReference type="ARBA" id="ARBA00022759"/>
    </source>
</evidence>
<dbReference type="FunCoup" id="G1XSP2">
    <property type="interactions" value="9"/>
</dbReference>
<keyword evidence="2" id="KW-0645">Protease</keyword>
<evidence type="ECO:0000256" key="15">
    <source>
        <dbReference type="ARBA" id="ARBA00023125"/>
    </source>
</evidence>
<dbReference type="EMBL" id="ADOT01000313">
    <property type="protein sequence ID" value="EGX43835.1"/>
    <property type="molecule type" value="Genomic_DNA"/>
</dbReference>
<dbReference type="OrthoDB" id="5417660at2759"/>
<dbReference type="CDD" id="cd09274">
    <property type="entry name" value="RNase_HI_RT_Ty3"/>
    <property type="match status" value="1"/>
</dbReference>
<keyword evidence="16" id="KW-0233">DNA recombination</keyword>
<dbReference type="STRING" id="756982.G1XSP2"/>
<dbReference type="InterPro" id="IPR041577">
    <property type="entry name" value="RT_RNaseH_2"/>
</dbReference>
<evidence type="ECO:0000256" key="18">
    <source>
        <dbReference type="SAM" id="MobiDB-lite"/>
    </source>
</evidence>
<evidence type="ECO:0000256" key="2">
    <source>
        <dbReference type="ARBA" id="ARBA00022670"/>
    </source>
</evidence>
<keyword evidence="8" id="KW-0255">Endonuclease</keyword>
<feature type="compositionally biased region" description="Polar residues" evidence="18">
    <location>
        <begin position="1164"/>
        <end position="1178"/>
    </location>
</feature>
<dbReference type="CDD" id="cd00303">
    <property type="entry name" value="retropepsin_like"/>
    <property type="match status" value="1"/>
</dbReference>
<evidence type="ECO:0000256" key="10">
    <source>
        <dbReference type="ARBA" id="ARBA00022842"/>
    </source>
</evidence>
<dbReference type="Gene3D" id="3.30.420.10">
    <property type="entry name" value="Ribonuclease H-like superfamily/Ribonuclease H"/>
    <property type="match status" value="1"/>
</dbReference>
<evidence type="ECO:0000313" key="21">
    <source>
        <dbReference type="EMBL" id="EGX43835.1"/>
    </source>
</evidence>
<keyword evidence="11" id="KW-0694">RNA-binding</keyword>
<dbReference type="HOGENOM" id="CLU_000384_38_1_1"/>
<dbReference type="Proteomes" id="UP000008784">
    <property type="component" value="Unassembled WGS sequence"/>
</dbReference>
<dbReference type="GO" id="GO:0006310">
    <property type="term" value="P:DNA recombination"/>
    <property type="evidence" value="ECO:0007669"/>
    <property type="project" value="UniProtKB-KW"/>
</dbReference>
<dbReference type="GO" id="GO:0004519">
    <property type="term" value="F:endonuclease activity"/>
    <property type="evidence" value="ECO:0007669"/>
    <property type="project" value="UniProtKB-KW"/>
</dbReference>
<gene>
    <name evidence="21" type="ORF">AOL_s00212g2</name>
</gene>
<evidence type="ECO:0000256" key="3">
    <source>
        <dbReference type="ARBA" id="ARBA00022679"/>
    </source>
</evidence>
<dbReference type="RefSeq" id="XP_011127504.1">
    <property type="nucleotide sequence ID" value="XM_011129202.1"/>
</dbReference>
<dbReference type="SUPFAM" id="SSF54160">
    <property type="entry name" value="Chromo domain-like"/>
    <property type="match status" value="1"/>
</dbReference>
<dbReference type="Pfam" id="PF17919">
    <property type="entry name" value="RT_RNaseH_2"/>
    <property type="match status" value="1"/>
</dbReference>
<comment type="subunit">
    <text evidence="1">Component of the NuA4 histone acetyltransferase complex.</text>
</comment>
<evidence type="ECO:0000259" key="19">
    <source>
        <dbReference type="PROSITE" id="PS50878"/>
    </source>
</evidence>
<keyword evidence="14" id="KW-0239">DNA-directed DNA polymerase</keyword>
<dbReference type="Gene3D" id="1.10.340.70">
    <property type="match status" value="1"/>
</dbReference>
<keyword evidence="9" id="KW-0378">Hydrolase</keyword>
<evidence type="ECO:0000259" key="20">
    <source>
        <dbReference type="PROSITE" id="PS50994"/>
    </source>
</evidence>
<feature type="compositionally biased region" description="Basic and acidic residues" evidence="18">
    <location>
        <begin position="1205"/>
        <end position="1225"/>
    </location>
</feature>
<dbReference type="SUPFAM" id="SSF53098">
    <property type="entry name" value="Ribonuclease H-like"/>
    <property type="match status" value="1"/>
</dbReference>
<dbReference type="InParanoid" id="G1XSP2"/>
<dbReference type="InterPro" id="IPR016197">
    <property type="entry name" value="Chromo-like_dom_sf"/>
</dbReference>
<feature type="domain" description="Reverse transcriptase" evidence="19">
    <location>
        <begin position="195"/>
        <end position="374"/>
    </location>
</feature>
<keyword evidence="5" id="KW-0540">Nuclease</keyword>
<dbReference type="GO" id="GO:0003677">
    <property type="term" value="F:DNA binding"/>
    <property type="evidence" value="ECO:0007669"/>
    <property type="project" value="UniProtKB-KW"/>
</dbReference>
<dbReference type="PANTHER" id="PTHR37984">
    <property type="entry name" value="PROTEIN CBG26694"/>
    <property type="match status" value="1"/>
</dbReference>
<dbReference type="Gene3D" id="3.10.10.10">
    <property type="entry name" value="HIV Type 1 Reverse Transcriptase, subunit A, domain 1"/>
    <property type="match status" value="1"/>
</dbReference>
<organism evidence="21 22">
    <name type="scientific">Arthrobotrys oligospora (strain ATCC 24927 / CBS 115.81 / DSM 1491)</name>
    <name type="common">Nematode-trapping fungus</name>
    <name type="synonym">Didymozoophaga oligospora</name>
    <dbReference type="NCBI Taxonomy" id="756982"/>
    <lineage>
        <taxon>Eukaryota</taxon>
        <taxon>Fungi</taxon>
        <taxon>Dikarya</taxon>
        <taxon>Ascomycota</taxon>
        <taxon>Pezizomycotina</taxon>
        <taxon>Orbiliomycetes</taxon>
        <taxon>Orbiliales</taxon>
        <taxon>Orbiliaceae</taxon>
        <taxon>Orbilia</taxon>
        <taxon>Orbilia oligospora</taxon>
    </lineage>
</organism>
<evidence type="ECO:0000256" key="17">
    <source>
        <dbReference type="ARBA" id="ARBA00023268"/>
    </source>
</evidence>
<dbReference type="Gene3D" id="3.30.70.270">
    <property type="match status" value="2"/>
</dbReference>
<dbReference type="GO" id="GO:0004190">
    <property type="term" value="F:aspartic-type endopeptidase activity"/>
    <property type="evidence" value="ECO:0007669"/>
    <property type="project" value="UniProtKB-KW"/>
</dbReference>
<keyword evidence="12" id="KW-0229">DNA integration</keyword>
<dbReference type="InterPro" id="IPR050951">
    <property type="entry name" value="Retrovirus_Pol_polyprotein"/>
</dbReference>
<keyword evidence="13" id="KW-0695">RNA-directed DNA polymerase</keyword>
<dbReference type="OMA" id="YARICAP"/>
<name>G1XSP2_ARTOA</name>
<keyword evidence="6" id="KW-0479">Metal-binding</keyword>
<evidence type="ECO:0000313" key="22">
    <source>
        <dbReference type="Proteomes" id="UP000008784"/>
    </source>
</evidence>
<dbReference type="InterPro" id="IPR043128">
    <property type="entry name" value="Rev_trsase/Diguanyl_cyclase"/>
</dbReference>
<dbReference type="InterPro" id="IPR001584">
    <property type="entry name" value="Integrase_cat-core"/>
</dbReference>
<dbReference type="InterPro" id="IPR012337">
    <property type="entry name" value="RNaseH-like_sf"/>
</dbReference>
<dbReference type="PANTHER" id="PTHR37984:SF5">
    <property type="entry name" value="PROTEIN NYNRIN-LIKE"/>
    <property type="match status" value="1"/>
</dbReference>
<evidence type="ECO:0000256" key="16">
    <source>
        <dbReference type="ARBA" id="ARBA00023172"/>
    </source>
</evidence>
<sequence>MSRKFAIENDFPLYPKKIPESVEYFNGTRESVKEMTQFKMKIQDHEEIVNADIVNTTKPLNLGKPWHKKHKVHVDWENNQVHMNCSPKITIVSAEAFKRTMKQGPVFAIYGLGRKWKQVTFVDDTIEIEETTKLPNEFQDLAEAFSKKKGDTLPPRRKEDMKIPIPPEAQPIWEPLRPMSEEHLKVLKPWIEENMTKGFIRRSNSPWGAPILFVPKKDGGLRLCVDWRKLNAITVKDRCPLPRIDETLDRLRKAKHFTRLDIYGAYNRIRIADGDEEKTAFRTRYGHFEFQVVHFGLTNAPAAFQAYINEALRPFLDEFCVVYLDDICIYSDSREEHIRHVRKVIKALQKAGLYIKLSKCEFFTKETEFLGYIVGSNGIRMDPAKIQDILDWEEPKEGPGAVKEVQSFLGFANFYRRFIKDYAKIAKPLYDLTKKDRIFHWGKEEKNAFQTLQRAFCTEPILKHWNPALETRMETDASNFVCAAVLSQKHDDGLWHPVAYRSKKMTPAEHNYDIHDKELLSVIQAFKEWERYLMSVHTQVHILTDHKNLEYFMTKQHLRQRQVGWMEFLSRFDFKITFVPGKTNTKADALTRRSRDLPQGEEDERIKNRIRILLPPEKIQQIGIMTTQETWQAAALEDSYIQDIIKTLRRGDKRHPKVEISEMKEEQGELYHNDRKVVPDNEKIREEILQQHHDHPTAGHPGRAKTLELVQRQYTWVGLRKDVDRYVDNCHICKRTKAPRNAPQGLLQSLQIAERNWQSISFDLITGLPESNGHDAILVTVDRLSKMIHLTPTTKKLNARELAGLFLRDIWKLHGLPKEAISDRGKNFLDEFWDEVNNRLRIHHRPSTAYHPQTDGQTERINSIVEQYLRAYVNYQQDDWVEWLPLAEYSYNNKISDTTGISPFAANYGWNPDTFEFQGLRKPSRNQEAAGFVQQMSELQEVLRMEINRAAQIQQEQANKRRRPSPDYKEGDHVWLDMRNIKTARPCPKLSNKMEGPFQILKSVGKRAYKLKLPPSMRIHPVFHTNLLHPAPDNAFPSQNHEERLPPVTVDNEEEYEVEKILDSRIHYRKLQNYSTTFINPILIDPVPPPDILDPTSLFQYNPEEISEPIRVLQYPDVTQNLFSASDLLDIQTPEPIYISLYNEIWRLQTELAQAQKAMGNFSSTIENSPEQVTSDQIPNPEEEVQPKNPRSESPEIPEPEIPEIPEKNQEESFEKPLKTPEKPEFPGTKRKSSYRGFMPPKISKRYRRSKGPTMILDLRTEHRRD</sequence>
<evidence type="ECO:0000256" key="12">
    <source>
        <dbReference type="ARBA" id="ARBA00022908"/>
    </source>
</evidence>
<dbReference type="InterPro" id="IPR043502">
    <property type="entry name" value="DNA/RNA_pol_sf"/>
</dbReference>
<keyword evidence="22" id="KW-1185">Reference proteome</keyword>
<dbReference type="Pfam" id="PF00078">
    <property type="entry name" value="RVT_1"/>
    <property type="match status" value="1"/>
</dbReference>
<dbReference type="PROSITE" id="PS50994">
    <property type="entry name" value="INTEGRASE"/>
    <property type="match status" value="1"/>
</dbReference>
<dbReference type="FunFam" id="3.30.70.270:FF:000020">
    <property type="entry name" value="Transposon Tf2-6 polyprotein-like Protein"/>
    <property type="match status" value="1"/>
</dbReference>
<dbReference type="GO" id="GO:0003887">
    <property type="term" value="F:DNA-directed DNA polymerase activity"/>
    <property type="evidence" value="ECO:0007669"/>
    <property type="project" value="UniProtKB-KW"/>
</dbReference>
<keyword evidence="15" id="KW-0238">DNA-binding</keyword>
<protein>
    <submittedName>
        <fullName evidence="21">Uncharacterized protein</fullName>
    </submittedName>
</protein>
<feature type="domain" description="Integrase catalytic" evidence="20">
    <location>
        <begin position="735"/>
        <end position="911"/>
    </location>
</feature>
<dbReference type="Gene3D" id="3.10.20.370">
    <property type="match status" value="1"/>
</dbReference>
<evidence type="ECO:0000256" key="7">
    <source>
        <dbReference type="ARBA" id="ARBA00022750"/>
    </source>
</evidence>
<dbReference type="eggNOG" id="KOG0017">
    <property type="taxonomic scope" value="Eukaryota"/>
</dbReference>
<dbReference type="GO" id="GO:0046872">
    <property type="term" value="F:metal ion binding"/>
    <property type="evidence" value="ECO:0007669"/>
    <property type="project" value="UniProtKB-KW"/>
</dbReference>
<evidence type="ECO:0000256" key="4">
    <source>
        <dbReference type="ARBA" id="ARBA00022695"/>
    </source>
</evidence>
<dbReference type="PROSITE" id="PS50878">
    <property type="entry name" value="RT_POL"/>
    <property type="match status" value="1"/>
</dbReference>
<dbReference type="InterPro" id="IPR000477">
    <property type="entry name" value="RT_dom"/>
</dbReference>
<keyword evidence="4" id="KW-0548">Nucleotidyltransferase</keyword>
<feature type="non-terminal residue" evidence="21">
    <location>
        <position position="1266"/>
    </location>
</feature>
<dbReference type="InterPro" id="IPR021109">
    <property type="entry name" value="Peptidase_aspartic_dom_sf"/>
</dbReference>
<keyword evidence="7" id="KW-0064">Aspartyl protease</keyword>
<dbReference type="AlphaFoldDB" id="G1XSP2"/>
<comment type="caution">
    <text evidence="21">The sequence shown here is derived from an EMBL/GenBank/DDBJ whole genome shotgun (WGS) entry which is preliminary data.</text>
</comment>
<dbReference type="GO" id="GO:0005634">
    <property type="term" value="C:nucleus"/>
    <property type="evidence" value="ECO:0007669"/>
    <property type="project" value="UniProtKB-ARBA"/>
</dbReference>
<dbReference type="GO" id="GO:0003964">
    <property type="term" value="F:RNA-directed DNA polymerase activity"/>
    <property type="evidence" value="ECO:0007669"/>
    <property type="project" value="UniProtKB-KW"/>
</dbReference>
<feature type="region of interest" description="Disordered" evidence="18">
    <location>
        <begin position="1164"/>
        <end position="1266"/>
    </location>
</feature>
<dbReference type="GO" id="GO:0015074">
    <property type="term" value="P:DNA integration"/>
    <property type="evidence" value="ECO:0007669"/>
    <property type="project" value="UniProtKB-KW"/>
</dbReference>
<dbReference type="GeneID" id="22898489"/>
<dbReference type="InterPro" id="IPR036397">
    <property type="entry name" value="RNaseH_sf"/>
</dbReference>
<keyword evidence="3" id="KW-0808">Transferase</keyword>